<dbReference type="Proteomes" id="UP000284416">
    <property type="component" value="Unassembled WGS sequence"/>
</dbReference>
<protein>
    <submittedName>
        <fullName evidence="1">Uncharacterized protein</fullName>
    </submittedName>
</protein>
<evidence type="ECO:0000313" key="1">
    <source>
        <dbReference type="EMBL" id="RHW36060.1"/>
    </source>
</evidence>
<organism evidence="1 2">
    <name type="scientific">Neobacillus notoginsengisoli</name>
    <dbReference type="NCBI Taxonomy" id="1578198"/>
    <lineage>
        <taxon>Bacteria</taxon>
        <taxon>Bacillati</taxon>
        <taxon>Bacillota</taxon>
        <taxon>Bacilli</taxon>
        <taxon>Bacillales</taxon>
        <taxon>Bacillaceae</taxon>
        <taxon>Neobacillus</taxon>
    </lineage>
</organism>
<dbReference type="EMBL" id="QWEG01000012">
    <property type="protein sequence ID" value="RHW36060.1"/>
    <property type="molecule type" value="Genomic_DNA"/>
</dbReference>
<dbReference type="RefSeq" id="WP_118923158.1">
    <property type="nucleotide sequence ID" value="NZ_QWEG01000012.1"/>
</dbReference>
<dbReference type="OrthoDB" id="2679443at2"/>
<keyword evidence="2" id="KW-1185">Reference proteome</keyword>
<gene>
    <name evidence="1" type="ORF">D1B31_18450</name>
</gene>
<reference evidence="1 2" key="1">
    <citation type="journal article" date="2017" name="Int. J. Syst. Evol. Microbiol.">
        <title>Bacillus notoginsengisoli sp. nov., a novel bacterium isolated from the rhizosphere of Panax notoginseng.</title>
        <authorList>
            <person name="Zhang M.Y."/>
            <person name="Cheng J."/>
            <person name="Cai Y."/>
            <person name="Zhang T.Y."/>
            <person name="Wu Y.Y."/>
            <person name="Manikprabhu D."/>
            <person name="Li W.J."/>
            <person name="Zhang Y.X."/>
        </authorList>
    </citation>
    <scope>NUCLEOTIDE SEQUENCE [LARGE SCALE GENOMIC DNA]</scope>
    <source>
        <strain evidence="1 2">JCM 30743</strain>
    </source>
</reference>
<dbReference type="AlphaFoldDB" id="A0A417YQD4"/>
<sequence length="94" mass="11028">MSKESKRQKITEAIFNRQYQGEVYILTPGRVWKSLVIKHFNKVKRGELSLDELVLLLETKGGVKFAQKHSLVRYPIKECLYFIAKMTKQDIEVN</sequence>
<evidence type="ECO:0000313" key="2">
    <source>
        <dbReference type="Proteomes" id="UP000284416"/>
    </source>
</evidence>
<name>A0A417YQD4_9BACI</name>
<comment type="caution">
    <text evidence="1">The sequence shown here is derived from an EMBL/GenBank/DDBJ whole genome shotgun (WGS) entry which is preliminary data.</text>
</comment>
<accession>A0A417YQD4</accession>
<proteinExistence type="predicted"/>